<proteinExistence type="predicted"/>
<gene>
    <name evidence="1" type="ORF">ACCUM_3536</name>
</gene>
<dbReference type="AlphaFoldDB" id="A0A5S4EP33"/>
<evidence type="ECO:0000313" key="1">
    <source>
        <dbReference type="EMBL" id="TMQ77092.1"/>
    </source>
</evidence>
<dbReference type="EMBL" id="SWAD01000032">
    <property type="protein sequence ID" value="TMQ77092.1"/>
    <property type="molecule type" value="Genomic_DNA"/>
</dbReference>
<reference evidence="1 2" key="1">
    <citation type="submission" date="2019-04" db="EMBL/GenBank/DDBJ databases">
        <title>A novel phosphate-accumulating bacterium identified in bioreactor for phosphate removal from wastewater.</title>
        <authorList>
            <person name="Kotlyarov R.Y."/>
            <person name="Beletsky A.V."/>
            <person name="Kallistova A.Y."/>
            <person name="Dorofeev A.G."/>
            <person name="Nikolaev Y.Y."/>
            <person name="Pimenov N.V."/>
            <person name="Ravin N.V."/>
            <person name="Mardanov A.V."/>
        </authorList>
    </citation>
    <scope>NUCLEOTIDE SEQUENCE [LARGE SCALE GENOMIC DNA]</scope>
    <source>
        <strain evidence="1 2">Bin19</strain>
    </source>
</reference>
<dbReference type="Proteomes" id="UP000306324">
    <property type="component" value="Unassembled WGS sequence"/>
</dbReference>
<name>A0A5S4EP33_9PROT</name>
<comment type="caution">
    <text evidence="1">The sequence shown here is derived from an EMBL/GenBank/DDBJ whole genome shotgun (WGS) entry which is preliminary data.</text>
</comment>
<keyword evidence="2" id="KW-1185">Reference proteome</keyword>
<evidence type="ECO:0000313" key="2">
    <source>
        <dbReference type="Proteomes" id="UP000306324"/>
    </source>
</evidence>
<accession>A0A5S4EP33</accession>
<protein>
    <submittedName>
        <fullName evidence="1">Uncharacterized protein</fullName>
    </submittedName>
</protein>
<sequence>MICRLAAGKRLLRDHRDGQRRGFILPVVEEVLFLIDLTVA</sequence>
<organism evidence="1 2">
    <name type="scientific">Candidatus Accumulibacter phosphatis</name>
    <dbReference type="NCBI Taxonomy" id="327160"/>
    <lineage>
        <taxon>Bacteria</taxon>
        <taxon>Pseudomonadati</taxon>
        <taxon>Pseudomonadota</taxon>
        <taxon>Betaproteobacteria</taxon>
        <taxon>Candidatus Accumulibacter</taxon>
    </lineage>
</organism>